<dbReference type="AlphaFoldDB" id="A0A0R3WSY7"/>
<protein>
    <submittedName>
        <fullName evidence="3 5">Uncharacterized protein</fullName>
    </submittedName>
</protein>
<dbReference type="EMBL" id="UYWX01003181">
    <property type="protein sequence ID" value="VDM23610.1"/>
    <property type="molecule type" value="Genomic_DNA"/>
</dbReference>
<dbReference type="WBParaSite" id="TTAC_0000387701-mRNA-1">
    <property type="protein sequence ID" value="TTAC_0000387701-mRNA-1"/>
    <property type="gene ID" value="TTAC_0000387701"/>
</dbReference>
<dbReference type="Proteomes" id="UP000274429">
    <property type="component" value="Unassembled WGS sequence"/>
</dbReference>
<evidence type="ECO:0000256" key="1">
    <source>
        <dbReference type="SAM" id="MobiDB-lite"/>
    </source>
</evidence>
<evidence type="ECO:0000313" key="3">
    <source>
        <dbReference type="EMBL" id="VDM23610.1"/>
    </source>
</evidence>
<keyword evidence="2" id="KW-1133">Transmembrane helix</keyword>
<reference evidence="5" key="1">
    <citation type="submission" date="2017-02" db="UniProtKB">
        <authorList>
            <consortium name="WormBaseParasite"/>
        </authorList>
    </citation>
    <scope>IDENTIFICATION</scope>
</reference>
<evidence type="ECO:0000313" key="4">
    <source>
        <dbReference type="Proteomes" id="UP000274429"/>
    </source>
</evidence>
<evidence type="ECO:0000256" key="2">
    <source>
        <dbReference type="SAM" id="Phobius"/>
    </source>
</evidence>
<dbReference type="STRING" id="6205.A0A0R3WSY7"/>
<gene>
    <name evidence="3" type="ORF">TTAC_LOCUS3862</name>
</gene>
<feature type="region of interest" description="Disordered" evidence="1">
    <location>
        <begin position="131"/>
        <end position="171"/>
    </location>
</feature>
<evidence type="ECO:0000313" key="5">
    <source>
        <dbReference type="WBParaSite" id="TTAC_0000387701-mRNA-1"/>
    </source>
</evidence>
<reference evidence="3 4" key="2">
    <citation type="submission" date="2018-11" db="EMBL/GenBank/DDBJ databases">
        <authorList>
            <consortium name="Pathogen Informatics"/>
        </authorList>
    </citation>
    <scope>NUCLEOTIDE SEQUENCE [LARGE SCALE GENOMIC DNA]</scope>
</reference>
<feature type="region of interest" description="Disordered" evidence="1">
    <location>
        <begin position="72"/>
        <end position="113"/>
    </location>
</feature>
<feature type="compositionally biased region" description="Basic residues" evidence="1">
    <location>
        <begin position="160"/>
        <end position="171"/>
    </location>
</feature>
<sequence>MTSTTPSVLVPAPNLGTAEPPLAIIYNLRSGNISVNPLPANSDLAPQDLSEYRLTVPVTTVRRKSVTLSEDDMWRGWPSKSGQNHRSEEEESAATVPRRGGRGGRNIQRQGFGTEAWRIQNPTLVEQVLEMEEKLQSSSPPSQPRSPTATTMHYSPPRIVKPKKASQSAKKRAFAPKAFTLGGRRIEPVHSDEEWFLERLLRIFALIAFVLTLPFSLLFCFKVSIPTFYSSHSFH</sequence>
<name>A0A0R3WSY7_HYDTA</name>
<organism evidence="5">
    <name type="scientific">Hydatigena taeniaeformis</name>
    <name type="common">Feline tapeworm</name>
    <name type="synonym">Taenia taeniaeformis</name>
    <dbReference type="NCBI Taxonomy" id="6205"/>
    <lineage>
        <taxon>Eukaryota</taxon>
        <taxon>Metazoa</taxon>
        <taxon>Spiralia</taxon>
        <taxon>Lophotrochozoa</taxon>
        <taxon>Platyhelminthes</taxon>
        <taxon>Cestoda</taxon>
        <taxon>Eucestoda</taxon>
        <taxon>Cyclophyllidea</taxon>
        <taxon>Taeniidae</taxon>
        <taxon>Hydatigera</taxon>
    </lineage>
</organism>
<proteinExistence type="predicted"/>
<feature type="transmembrane region" description="Helical" evidence="2">
    <location>
        <begin position="203"/>
        <end position="225"/>
    </location>
</feature>
<keyword evidence="2" id="KW-0472">Membrane</keyword>
<accession>A0A0R3WSY7</accession>
<keyword evidence="4" id="KW-1185">Reference proteome</keyword>
<keyword evidence="2" id="KW-0812">Transmembrane</keyword>
<dbReference type="OrthoDB" id="2105077at2759"/>